<dbReference type="Pfam" id="PF00082">
    <property type="entry name" value="Peptidase_S8"/>
    <property type="match status" value="1"/>
</dbReference>
<dbReference type="PRINTS" id="PR00723">
    <property type="entry name" value="SUBTILISIN"/>
</dbReference>
<feature type="active site" description="Charge relay system" evidence="5">
    <location>
        <position position="316"/>
    </location>
</feature>
<dbReference type="Proteomes" id="UP000606889">
    <property type="component" value="Unassembled WGS sequence"/>
</dbReference>
<dbReference type="InterPro" id="IPR000209">
    <property type="entry name" value="Peptidase_S8/S53_dom"/>
</dbReference>
<dbReference type="InterPro" id="IPR023828">
    <property type="entry name" value="Peptidase_S8_Ser-AS"/>
</dbReference>
<dbReference type="InterPro" id="IPR025282">
    <property type="entry name" value="DUF4214"/>
</dbReference>
<evidence type="ECO:0000256" key="4">
    <source>
        <dbReference type="ARBA" id="ARBA00022825"/>
    </source>
</evidence>
<dbReference type="InterPro" id="IPR023827">
    <property type="entry name" value="Peptidase_S8_Asp-AS"/>
</dbReference>
<dbReference type="InterPro" id="IPR022398">
    <property type="entry name" value="Peptidase_S8_His-AS"/>
</dbReference>
<protein>
    <submittedName>
        <fullName evidence="11">DUF4214 domain-containing protein</fullName>
    </submittedName>
</protein>
<feature type="domain" description="DUF4214" evidence="9">
    <location>
        <begin position="821"/>
        <end position="883"/>
    </location>
</feature>
<keyword evidence="12" id="KW-1185">Reference proteome</keyword>
<evidence type="ECO:0000313" key="12">
    <source>
        <dbReference type="Proteomes" id="UP000606889"/>
    </source>
</evidence>
<dbReference type="PROSITE" id="PS51892">
    <property type="entry name" value="SUBTILASE"/>
    <property type="match status" value="1"/>
</dbReference>
<keyword evidence="3 5" id="KW-0378">Hydrolase</keyword>
<dbReference type="SUPFAM" id="SSF49265">
    <property type="entry name" value="Fibronectin type III"/>
    <property type="match status" value="1"/>
</dbReference>
<keyword evidence="4 5" id="KW-0720">Serine protease</keyword>
<feature type="compositionally biased region" description="Low complexity" evidence="7">
    <location>
        <begin position="20"/>
        <end position="55"/>
    </location>
</feature>
<dbReference type="InterPro" id="IPR050131">
    <property type="entry name" value="Peptidase_S8_subtilisin-like"/>
</dbReference>
<evidence type="ECO:0000259" key="9">
    <source>
        <dbReference type="Pfam" id="PF13946"/>
    </source>
</evidence>
<evidence type="ECO:0000259" key="8">
    <source>
        <dbReference type="Pfam" id="PF00082"/>
    </source>
</evidence>
<dbReference type="PROSITE" id="PS00137">
    <property type="entry name" value="SUBTILASE_HIS"/>
    <property type="match status" value="1"/>
</dbReference>
<dbReference type="InterPro" id="IPR015500">
    <property type="entry name" value="Peptidase_S8_subtilisin-rel"/>
</dbReference>
<feature type="domain" description="Fervidolysin-like N-terminal prodomain" evidence="10">
    <location>
        <begin position="135"/>
        <end position="218"/>
    </location>
</feature>
<evidence type="ECO:0000256" key="1">
    <source>
        <dbReference type="ARBA" id="ARBA00011073"/>
    </source>
</evidence>
<organism evidence="11 12">
    <name type="scientific">Christensenella tenuis</name>
    <dbReference type="NCBI Taxonomy" id="2763033"/>
    <lineage>
        <taxon>Bacteria</taxon>
        <taxon>Bacillati</taxon>
        <taxon>Bacillota</taxon>
        <taxon>Clostridia</taxon>
        <taxon>Christensenellales</taxon>
        <taxon>Christensenellaceae</taxon>
        <taxon>Christensenella</taxon>
    </lineage>
</organism>
<evidence type="ECO:0000256" key="5">
    <source>
        <dbReference type="PROSITE-ProRule" id="PRU01240"/>
    </source>
</evidence>
<dbReference type="PANTHER" id="PTHR43806:SF11">
    <property type="entry name" value="CEREVISIN-RELATED"/>
    <property type="match status" value="1"/>
</dbReference>
<dbReference type="InterPro" id="IPR036116">
    <property type="entry name" value="FN3_sf"/>
</dbReference>
<dbReference type="InterPro" id="IPR038255">
    <property type="entry name" value="PBS_linker_sf"/>
</dbReference>
<evidence type="ECO:0000256" key="7">
    <source>
        <dbReference type="SAM" id="MobiDB-lite"/>
    </source>
</evidence>
<dbReference type="InterPro" id="IPR036852">
    <property type="entry name" value="Peptidase_S8/S53_dom_sf"/>
</dbReference>
<dbReference type="PANTHER" id="PTHR43806">
    <property type="entry name" value="PEPTIDASE S8"/>
    <property type="match status" value="1"/>
</dbReference>
<dbReference type="Pfam" id="PF22148">
    <property type="entry name" value="Fervidolysin_NPro-like"/>
    <property type="match status" value="1"/>
</dbReference>
<proteinExistence type="inferred from homology"/>
<dbReference type="Gene3D" id="1.10.3130.20">
    <property type="entry name" value="Phycobilisome linker domain"/>
    <property type="match status" value="2"/>
</dbReference>
<comment type="similarity">
    <text evidence="1 5 6">Belongs to the peptidase S8 family.</text>
</comment>
<evidence type="ECO:0000256" key="2">
    <source>
        <dbReference type="ARBA" id="ARBA00022670"/>
    </source>
</evidence>
<dbReference type="PROSITE" id="PS00136">
    <property type="entry name" value="SUBTILASE_ASP"/>
    <property type="match status" value="1"/>
</dbReference>
<dbReference type="Pfam" id="PF13946">
    <property type="entry name" value="DUF4214"/>
    <property type="match status" value="2"/>
</dbReference>
<comment type="caution">
    <text evidence="11">The sequence shown here is derived from an EMBL/GenBank/DDBJ whole genome shotgun (WGS) entry which is preliminary data.</text>
</comment>
<name>A0ABR7EDJ0_9FIRM</name>
<reference evidence="11 12" key="1">
    <citation type="submission" date="2020-08" db="EMBL/GenBank/DDBJ databases">
        <title>Genome public.</title>
        <authorList>
            <person name="Liu C."/>
            <person name="Sun Q."/>
        </authorList>
    </citation>
    <scope>NUCLEOTIDE SEQUENCE [LARGE SCALE GENOMIC DNA]</scope>
    <source>
        <strain evidence="11 12">NSJ-35</strain>
    </source>
</reference>
<dbReference type="PROSITE" id="PS00138">
    <property type="entry name" value="SUBTILASE_SER"/>
    <property type="match status" value="1"/>
</dbReference>
<dbReference type="SUPFAM" id="SSF52743">
    <property type="entry name" value="Subtilisin-like"/>
    <property type="match status" value="1"/>
</dbReference>
<keyword evidence="2 5" id="KW-0645">Protease</keyword>
<feature type="domain" description="DUF4214" evidence="9">
    <location>
        <begin position="692"/>
        <end position="755"/>
    </location>
</feature>
<feature type="active site" description="Charge relay system" evidence="5">
    <location>
        <position position="279"/>
    </location>
</feature>
<dbReference type="EMBL" id="JACOON010000002">
    <property type="protein sequence ID" value="MBC5647852.1"/>
    <property type="molecule type" value="Genomic_DNA"/>
</dbReference>
<evidence type="ECO:0000259" key="10">
    <source>
        <dbReference type="Pfam" id="PF22148"/>
    </source>
</evidence>
<dbReference type="Gene3D" id="3.40.50.200">
    <property type="entry name" value="Peptidase S8/S53 domain"/>
    <property type="match status" value="1"/>
</dbReference>
<feature type="domain" description="Peptidase S8/S53" evidence="8">
    <location>
        <begin position="272"/>
        <end position="540"/>
    </location>
</feature>
<feature type="active site" description="Charge relay system" evidence="5">
    <location>
        <position position="492"/>
    </location>
</feature>
<evidence type="ECO:0000256" key="6">
    <source>
        <dbReference type="RuleBase" id="RU003355"/>
    </source>
</evidence>
<dbReference type="InterPro" id="IPR054399">
    <property type="entry name" value="Fervidolysin-like_N_prodom"/>
</dbReference>
<dbReference type="InterPro" id="IPR013783">
    <property type="entry name" value="Ig-like_fold"/>
</dbReference>
<gene>
    <name evidence="11" type="ORF">H8S18_05850</name>
</gene>
<evidence type="ECO:0000313" key="11">
    <source>
        <dbReference type="EMBL" id="MBC5647852.1"/>
    </source>
</evidence>
<dbReference type="Gene3D" id="2.60.40.10">
    <property type="entry name" value="Immunoglobulins"/>
    <property type="match status" value="1"/>
</dbReference>
<accession>A0ABR7EDJ0</accession>
<sequence>MIVVIPFTGFAEEAAPVESVAAASPVEDGGEIPSLAEESTPSPSASEPATEPSPSGSQGENSSPAPLAEIIEIARSDGEKAAVLIDAYENTEEFEAGVRDILSLYYTENLDAQRKAFEASLQGKAIDIVNAFHAAAQERSSAEELDYIPGEVLVVYNNNVTEEQASEAVAESDGHYLETVDTPSEESVGIVEISLEHTVSEAIEQYEANPNIKYAQPNYLYSALETLPESISYDTSYSYPDDPYASSSDQWYLSKISVPEAWELLSSTPHTQITVAVLDTGVDVFHQDLQVNLDKNLCVDSTSDSLSPITSDGGSHGTHVTGIIGATANNGIGIAGISGGAGNDVVNVMTIDVFTEDKASTASVVRGINYAIDQGARVINLSLGYTTLNESNYDYTLKNTIDAAVSGNTVVVCAAGNDGSSAYSYPSDFDSCISVISTTNYTSASSNCRSSFSNYGNAKDISAPGSSILSTVPTGRYTSGYPSGYGVLSGTSMAAPVVSAVTAMMLSADPSLTVDEIKDILYRTATDLYTTGYDVQTGWGNVNALGAMIAVVGLPAPEDLSAAQTSNVGIALKWNAVPNASGYYVYRSSSLNGEYAYLGQSSSPTYLDTSATFGATYYYKVAAHHSKAGVTSDLSESAGIAFKWLSYPSTPEGFVQRLYEIILSRQPDTSGKAYWVTRLNSQLETGASASYNFLFSKEFSNKNFSDSDFLDILYRAMMNREADTSGKNYWQSFLDKGASRKYVFANFVNSSEFKQVCSSHNISVGSYRSDEARDRNIDVTAFVNRLYKLGLTRSSDVSGLNHWTNELLAGRKGGISVAYDFFFSQELIKQNISNEEFVDRLYLTMMNRTADPNGKTFWSTQLKNGNSRKTIFMNFANSPEFKTICRSYGISL</sequence>
<feature type="region of interest" description="Disordered" evidence="7">
    <location>
        <begin position="20"/>
        <end position="64"/>
    </location>
</feature>
<evidence type="ECO:0000256" key="3">
    <source>
        <dbReference type="ARBA" id="ARBA00022801"/>
    </source>
</evidence>